<evidence type="ECO:0000256" key="1">
    <source>
        <dbReference type="SAM" id="MobiDB-lite"/>
    </source>
</evidence>
<dbReference type="Proteomes" id="UP000184267">
    <property type="component" value="Unassembled WGS sequence"/>
</dbReference>
<dbReference type="STRING" id="154538.A0A1M2VIW8"/>
<evidence type="ECO:0000313" key="4">
    <source>
        <dbReference type="Proteomes" id="UP000184267"/>
    </source>
</evidence>
<dbReference type="InterPro" id="IPR046522">
    <property type="entry name" value="DUF6699"/>
</dbReference>
<protein>
    <recommendedName>
        <fullName evidence="2">DUF6699 domain-containing protein</fullName>
    </recommendedName>
</protein>
<accession>A0A1M2VIW8</accession>
<name>A0A1M2VIW8_TRAPU</name>
<evidence type="ECO:0000313" key="3">
    <source>
        <dbReference type="EMBL" id="OJT07520.1"/>
    </source>
</evidence>
<gene>
    <name evidence="3" type="ORF">TRAPUB_1616</name>
</gene>
<feature type="compositionally biased region" description="Polar residues" evidence="1">
    <location>
        <begin position="107"/>
        <end position="116"/>
    </location>
</feature>
<feature type="domain" description="DUF6699" evidence="2">
    <location>
        <begin position="396"/>
        <end position="535"/>
    </location>
</feature>
<dbReference type="Pfam" id="PF20415">
    <property type="entry name" value="DUF6699"/>
    <property type="match status" value="1"/>
</dbReference>
<feature type="region of interest" description="Disordered" evidence="1">
    <location>
        <begin position="100"/>
        <end position="121"/>
    </location>
</feature>
<proteinExistence type="predicted"/>
<dbReference type="EMBL" id="MNAD01001170">
    <property type="protein sequence ID" value="OJT07520.1"/>
    <property type="molecule type" value="Genomic_DNA"/>
</dbReference>
<feature type="region of interest" description="Disordered" evidence="1">
    <location>
        <begin position="137"/>
        <end position="211"/>
    </location>
</feature>
<evidence type="ECO:0000259" key="2">
    <source>
        <dbReference type="Pfam" id="PF20415"/>
    </source>
</evidence>
<organism evidence="3 4">
    <name type="scientific">Trametes pubescens</name>
    <name type="common">White-rot fungus</name>
    <dbReference type="NCBI Taxonomy" id="154538"/>
    <lineage>
        <taxon>Eukaryota</taxon>
        <taxon>Fungi</taxon>
        <taxon>Dikarya</taxon>
        <taxon>Basidiomycota</taxon>
        <taxon>Agaricomycotina</taxon>
        <taxon>Agaricomycetes</taxon>
        <taxon>Polyporales</taxon>
        <taxon>Polyporaceae</taxon>
        <taxon>Trametes</taxon>
    </lineage>
</organism>
<comment type="caution">
    <text evidence="3">The sequence shown here is derived from an EMBL/GenBank/DDBJ whole genome shotgun (WGS) entry which is preliminary data.</text>
</comment>
<dbReference type="OrthoDB" id="3241567at2759"/>
<reference evidence="3 4" key="1">
    <citation type="submission" date="2016-10" db="EMBL/GenBank/DDBJ databases">
        <title>Genome sequence of the basidiomycete white-rot fungus Trametes pubescens.</title>
        <authorList>
            <person name="Makela M.R."/>
            <person name="Granchi Z."/>
            <person name="Peng M."/>
            <person name="De Vries R.P."/>
            <person name="Grigoriev I."/>
            <person name="Riley R."/>
            <person name="Hilden K."/>
        </authorList>
    </citation>
    <scope>NUCLEOTIDE SEQUENCE [LARGE SCALE GENOMIC DNA]</scope>
    <source>
        <strain evidence="3 4">FBCC735</strain>
    </source>
</reference>
<dbReference type="AlphaFoldDB" id="A0A1M2VIW8"/>
<keyword evidence="4" id="KW-1185">Reference proteome</keyword>
<feature type="compositionally biased region" description="Low complexity" evidence="1">
    <location>
        <begin position="152"/>
        <end position="161"/>
    </location>
</feature>
<sequence length="564" mass="62643">MPVASNPLPRLPTDRLRENAQARPSEPPIVRPSVYSGPMWQHEPAHRVATPPRSILVGGAFTNSAQRTLEHIAEQIERSHTPYPSPGSQLHWPEERLTMPREEEQQHTPSEQSSDSDAVPGMCGECLRAQYHTPTCPSLQRGESHFIPRLPGSSGESSWEESNSRTPFTSGRSTEKSDISATGSSSGHGDAAPRASNHQTSVADEPDDWYPVYPQYPQQPPLYLPAAFFAPPSGYFPPPPPLPNYYPAVPAQPHWPAPFPWNYPNTAFHPPHGSFLQGDSPWPLPDNLIAAAAALRMGRILPHPVPGQMGYVPPDRQSPDRSLPLVTPMISSDNGNMRLSDAMAYVPAQSVGQQPTMPGSTMVLIRCAHLSISPFTGPRLHHTIMPNPERPDVPLLKWDVRTPPALAQRISSSERILPCGGLLKDALTDPEVKEVQISYTVCGTPNLFGPIHIRQTRTVTIGDALDRIYEFFQTPLREDQVAPVQRARPEIWKTWLDAFRLRCHRAPHIAIPEAEWQQGMRRVDCLGEKVNYWGAWNTHNPDRSWQINLGLVALSELAPHCRGP</sequence>
<feature type="region of interest" description="Disordered" evidence="1">
    <location>
        <begin position="1"/>
        <end position="47"/>
    </location>
</feature>